<gene>
    <name evidence="2" type="ORF">AYI69_g4620</name>
    <name evidence="1" type="ORF">AYI69_g9498</name>
</gene>
<keyword evidence="3" id="KW-1185">Reference proteome</keyword>
<evidence type="ECO:0008006" key="4">
    <source>
        <dbReference type="Google" id="ProtNLM"/>
    </source>
</evidence>
<dbReference type="AlphaFoldDB" id="A0A1R1XC85"/>
<dbReference type="PANTHER" id="PTHR28532">
    <property type="entry name" value="GEO13458P1"/>
    <property type="match status" value="1"/>
</dbReference>
<sequence>MGKDKGLEEGSILGLKEGIELGLGSSFSYYILLGTYRGWANSLLRHFKNSDNQKSSLKAIKALNNLLSQIEKFPLSNEYGANIDEHLKAVLAKYKLATTSVGLHTRNSKNYSLAF</sequence>
<protein>
    <recommendedName>
        <fullName evidence="4">Essential protein Yae1 N-terminal domain-containing protein</fullName>
    </recommendedName>
</protein>
<organism evidence="1 3">
    <name type="scientific">Smittium culicis</name>
    <dbReference type="NCBI Taxonomy" id="133412"/>
    <lineage>
        <taxon>Eukaryota</taxon>
        <taxon>Fungi</taxon>
        <taxon>Fungi incertae sedis</taxon>
        <taxon>Zoopagomycota</taxon>
        <taxon>Kickxellomycotina</taxon>
        <taxon>Harpellomycetes</taxon>
        <taxon>Harpellales</taxon>
        <taxon>Legeriomycetaceae</taxon>
        <taxon>Smittium</taxon>
    </lineage>
</organism>
<dbReference type="EMBL" id="LSSM01001819">
    <property type="protein sequence ID" value="OMJ24468.1"/>
    <property type="molecule type" value="Genomic_DNA"/>
</dbReference>
<accession>A0A1R1XC85</accession>
<evidence type="ECO:0000313" key="2">
    <source>
        <dbReference type="EMBL" id="OMJ24468.1"/>
    </source>
</evidence>
<comment type="caution">
    <text evidence="1">The sequence shown here is derived from an EMBL/GenBank/DDBJ whole genome shotgun (WGS) entry which is preliminary data.</text>
</comment>
<dbReference type="PANTHER" id="PTHR28532:SF1">
    <property type="entry name" value="ORAL CANCER OVEREXPRESSED 1"/>
    <property type="match status" value="1"/>
</dbReference>
<dbReference type="InterPro" id="IPR052436">
    <property type="entry name" value="LTO1_adapter"/>
</dbReference>
<evidence type="ECO:0000313" key="1">
    <source>
        <dbReference type="EMBL" id="OMJ12208.1"/>
    </source>
</evidence>
<dbReference type="OrthoDB" id="48036at2759"/>
<reference evidence="1" key="1">
    <citation type="submission" date="2017-01" db="EMBL/GenBank/DDBJ databases">
        <authorList>
            <person name="Mah S.A."/>
            <person name="Swanson W.J."/>
            <person name="Moy G.W."/>
            <person name="Vacquier V.D."/>
        </authorList>
    </citation>
    <scope>NUCLEOTIDE SEQUENCE [LARGE SCALE GENOMIC DNA]</scope>
    <source>
        <strain evidence="1">ID-206-W2</strain>
    </source>
</reference>
<proteinExistence type="predicted"/>
<name>A0A1R1XC85_9FUNG</name>
<dbReference type="EMBL" id="LSSM01005674">
    <property type="protein sequence ID" value="OMJ12208.1"/>
    <property type="molecule type" value="Genomic_DNA"/>
</dbReference>
<evidence type="ECO:0000313" key="3">
    <source>
        <dbReference type="Proteomes" id="UP000187429"/>
    </source>
</evidence>
<dbReference type="Proteomes" id="UP000187429">
    <property type="component" value="Unassembled WGS sequence"/>
</dbReference>
<reference evidence="3" key="2">
    <citation type="submission" date="2017-01" db="EMBL/GenBank/DDBJ databases">
        <authorList>
            <person name="Wang Y."/>
            <person name="White M."/>
            <person name="Kvist S."/>
            <person name="Moncalvo J.-M."/>
        </authorList>
    </citation>
    <scope>NUCLEOTIDE SEQUENCE [LARGE SCALE GENOMIC DNA]</scope>
    <source>
        <strain evidence="3">ID-206-W2</strain>
    </source>
</reference>